<evidence type="ECO:0000256" key="5">
    <source>
        <dbReference type="ARBA" id="ARBA00023027"/>
    </source>
</evidence>
<sequence length="397" mass="40259">MAAGGGHGPARTRYGGRAAQVTVTGNDTAGTTMRAALLREFGAPLELAEVTIQEPRAGEVLVRVAASGICGSDLKAIDGKSPVVAHLPCLLGHESAGVVERTGPGVTGVRPGDHVIIAMNGPCGHCRNCARTKPHLCVGQTRMSTVMGLTADGTTRLSAGGEVVRPYIGIGSFAEKVVVGEAMCVKVAPDAPLDLLALTACGVVTGVGAVLNTARVEPGTDVLVVGCGGVGLNVVQGAVLAGATTIIAADVVGSKLRLAEEFGATHTLLADDLPKQVGEIVRGGVDYAFDVTGIAAVLTQALAATRSGGTTVMVGSPAAGEDLRIPPGQLFASRRLMGTQGGDAVPARDLPMLVDLYRRGRLNLEGLVSERIPVEAVNEGIAHVRAGAVARSVIVFD</sequence>
<proteinExistence type="inferred from homology"/>
<evidence type="ECO:0000256" key="2">
    <source>
        <dbReference type="ARBA" id="ARBA00022723"/>
    </source>
</evidence>
<gene>
    <name evidence="8" type="ORF">GCM10010191_76510</name>
</gene>
<reference evidence="8 9" key="1">
    <citation type="journal article" date="2019" name="Int. J. Syst. Evol. Microbiol.">
        <title>The Global Catalogue of Microorganisms (GCM) 10K type strain sequencing project: providing services to taxonomists for standard genome sequencing and annotation.</title>
        <authorList>
            <consortium name="The Broad Institute Genomics Platform"/>
            <consortium name="The Broad Institute Genome Sequencing Center for Infectious Disease"/>
            <person name="Wu L."/>
            <person name="Ma J."/>
        </authorList>
    </citation>
    <scope>NUCLEOTIDE SEQUENCE [LARGE SCALE GENOMIC DNA]</scope>
    <source>
        <strain evidence="8 9">JCM 3325</strain>
    </source>
</reference>
<dbReference type="InterPro" id="IPR011032">
    <property type="entry name" value="GroES-like_sf"/>
</dbReference>
<comment type="similarity">
    <text evidence="1 6">Belongs to the zinc-containing alcohol dehydrogenase family.</text>
</comment>
<dbReference type="Proteomes" id="UP001501231">
    <property type="component" value="Unassembled WGS sequence"/>
</dbReference>
<evidence type="ECO:0000256" key="3">
    <source>
        <dbReference type="ARBA" id="ARBA00022833"/>
    </source>
</evidence>
<dbReference type="InterPro" id="IPR013154">
    <property type="entry name" value="ADH-like_N"/>
</dbReference>
<dbReference type="InterPro" id="IPR020843">
    <property type="entry name" value="ER"/>
</dbReference>
<comment type="cofactor">
    <cofactor evidence="6">
        <name>Zn(2+)</name>
        <dbReference type="ChEBI" id="CHEBI:29105"/>
    </cofactor>
</comment>
<dbReference type="PROSITE" id="PS00059">
    <property type="entry name" value="ADH_ZINC"/>
    <property type="match status" value="1"/>
</dbReference>
<dbReference type="PANTHER" id="PTHR43880:SF12">
    <property type="entry name" value="ALCOHOL DEHYDROGENASE CLASS-3"/>
    <property type="match status" value="1"/>
</dbReference>
<dbReference type="SUPFAM" id="SSF51735">
    <property type="entry name" value="NAD(P)-binding Rossmann-fold domains"/>
    <property type="match status" value="1"/>
</dbReference>
<evidence type="ECO:0000259" key="7">
    <source>
        <dbReference type="SMART" id="SM00829"/>
    </source>
</evidence>
<organism evidence="8 9">
    <name type="scientific">Actinomadura vinacea</name>
    <dbReference type="NCBI Taxonomy" id="115336"/>
    <lineage>
        <taxon>Bacteria</taxon>
        <taxon>Bacillati</taxon>
        <taxon>Actinomycetota</taxon>
        <taxon>Actinomycetes</taxon>
        <taxon>Streptosporangiales</taxon>
        <taxon>Thermomonosporaceae</taxon>
        <taxon>Actinomadura</taxon>
    </lineage>
</organism>
<evidence type="ECO:0000256" key="1">
    <source>
        <dbReference type="ARBA" id="ARBA00008072"/>
    </source>
</evidence>
<keyword evidence="5" id="KW-0520">NAD</keyword>
<keyword evidence="2 6" id="KW-0479">Metal-binding</keyword>
<dbReference type="Pfam" id="PF00107">
    <property type="entry name" value="ADH_zinc_N"/>
    <property type="match status" value="1"/>
</dbReference>
<dbReference type="PANTHER" id="PTHR43880">
    <property type="entry name" value="ALCOHOL DEHYDROGENASE"/>
    <property type="match status" value="1"/>
</dbReference>
<name>A0ABN3K2R9_9ACTN</name>
<evidence type="ECO:0000256" key="6">
    <source>
        <dbReference type="RuleBase" id="RU361277"/>
    </source>
</evidence>
<evidence type="ECO:0000313" key="9">
    <source>
        <dbReference type="Proteomes" id="UP001501231"/>
    </source>
</evidence>
<comment type="caution">
    <text evidence="8">The sequence shown here is derived from an EMBL/GenBank/DDBJ whole genome shotgun (WGS) entry which is preliminary data.</text>
</comment>
<protein>
    <submittedName>
        <fullName evidence="8">S-(Hydroxymethyl)glutathione dehydrogenase/class III alcohol dehydrogenase</fullName>
    </submittedName>
</protein>
<dbReference type="SMART" id="SM00829">
    <property type="entry name" value="PKS_ER"/>
    <property type="match status" value="1"/>
</dbReference>
<dbReference type="InterPro" id="IPR002328">
    <property type="entry name" value="ADH_Zn_CS"/>
</dbReference>
<dbReference type="Gene3D" id="3.40.50.720">
    <property type="entry name" value="NAD(P)-binding Rossmann-like Domain"/>
    <property type="match status" value="1"/>
</dbReference>
<keyword evidence="3 6" id="KW-0862">Zinc</keyword>
<dbReference type="EMBL" id="BAAARW010000034">
    <property type="protein sequence ID" value="GAA2447861.1"/>
    <property type="molecule type" value="Genomic_DNA"/>
</dbReference>
<evidence type="ECO:0000256" key="4">
    <source>
        <dbReference type="ARBA" id="ARBA00023002"/>
    </source>
</evidence>
<keyword evidence="9" id="KW-1185">Reference proteome</keyword>
<dbReference type="Gene3D" id="3.90.180.10">
    <property type="entry name" value="Medium-chain alcohol dehydrogenases, catalytic domain"/>
    <property type="match status" value="1"/>
</dbReference>
<dbReference type="InterPro" id="IPR036291">
    <property type="entry name" value="NAD(P)-bd_dom_sf"/>
</dbReference>
<feature type="domain" description="Enoyl reductase (ER)" evidence="7">
    <location>
        <begin position="42"/>
        <end position="394"/>
    </location>
</feature>
<dbReference type="SUPFAM" id="SSF50129">
    <property type="entry name" value="GroES-like"/>
    <property type="match status" value="2"/>
</dbReference>
<dbReference type="Pfam" id="PF08240">
    <property type="entry name" value="ADH_N"/>
    <property type="match status" value="1"/>
</dbReference>
<accession>A0ABN3K2R9</accession>
<evidence type="ECO:0000313" key="8">
    <source>
        <dbReference type="EMBL" id="GAA2447861.1"/>
    </source>
</evidence>
<keyword evidence="4" id="KW-0560">Oxidoreductase</keyword>
<dbReference type="InterPro" id="IPR013149">
    <property type="entry name" value="ADH-like_C"/>
</dbReference>